<dbReference type="InterPro" id="IPR000330">
    <property type="entry name" value="SNF2_N"/>
</dbReference>
<evidence type="ECO:0000256" key="8">
    <source>
        <dbReference type="ARBA" id="ARBA00022833"/>
    </source>
</evidence>
<sequence>MKQNSSTTSKMINRNWVSKRKRRKLPCGADISNAKEGNSVASESATSTSSSKLRLRNETSSGHSSSKKKGNDGYYYECVICDLGGNLLCCDSCPRTYHLQCLNPPLKRIPTGKWQCPTCCQKSDSNGPMNDLDAISKRTATKNIIGKSKTTMKLSATDKETGTDKVSPIFGSSILGKKRSKSKRKSSLSQGVQSFEKRINASAEPSHLSTENNLPFVSIDNDRKPESSPIDEQGEKKSISPAVEVLSISRTMDLKPNDEAPESKPILVDDNGSPKQEAVPVLGAAPERKPVLLDDDESSGKKVVPVSGTVTKKDRKRKRKTRIGDSSLSRAMDSKPNDKSPERKSVLFDDDGSSGNKVVSVSGSAPEKKSVLLDDGKPVLFDDNESPGKKVVSVSGSATQKDRKRKRKIRISDSQKKPKTDEGKGTMDKSHKRGSKANSAGPRTTKSHRKKHNSADHGASASGSKEDFHTKNLDIQLKNEQVAEEAGDPSHEAEKILDGTVTFLDHAPDEVQQVDRVLGCRVQGDYKNSCPISMAVASDLPSEDLSLPVSQNIPSEENTNGDTILDGGTAENFTEASQIVISHDGGKNIKNDTRVETIRVYRRSSSKEFREGKSADSTRRDTNGSTSTAINSKSQDDSAVSGDGLEKTTEKISNAVCSRSHDDSELSKNLQMPVCHVIRDTKESKIEVRTNNHPDNITQVSILAEPASSHSAAISYEFLVKWVGKSHIHNSWVSESKLKFLAKRKLDNYKAKYGTTVINICEERWKLPQRVIALRTSKEGLSEAFIKWTGLPYDECTWERIDEPVIAKLSHLIDLFNWFEQKTLENDAKKDDTQRGKGDCQQSEIVTLTEQPKELEGGALFPHQLEALNWLRKCWHRSKNVILADEMGLGKTISAAAFISSLYFEFKATLPCLVLVPLSTMPNWMAEFALWAPKLNVVEYHGCAKARAMIRQYEWHASDPSGLNKKTTSYKFNVLLTTYEMVLADSCHLRAVPWEVLVVDEGHRLKNSSSKLFSMLNAFSFQHRVLLTGTPLQNNIGEMYNLLNFLQPASFPSLSSFEEKFNDLTTAEKVEELKKLVAPHMLRRLKKDAMQNIPPKTERMVPVDLSSIQAEYYRAMLTKNYQILRNIGKGVAQQSMLNIVMQLRKVCNHPYLIPGTEPESGSVEFLHEMRIKASAKLTLLHSMLKLLHKEGHRVLIFSQMTKLLDILEDYLNFEFGPKTFERVDGSVSVADRQTAIARFNQDKSKFVFLLSTRSCGLGINLATADTVIIYDSDFNPHADIQAMNRAHRIGQSKRLLVYRLVVRASVEERILQLAKKKLMLDQLFVNKSGSQKEVEDILRWGTEELFNDSSSVGGKDNGENHSNKDEAVADIEHKHRRRTGGLGDVYKDKCTDGSGKIMWDENAILKLLDRSNLQSGSPDNGEGDFENDMLGSVKAVEWNDEPTEEQGVAESPPVVADDSCAQNFEKKEDNLVGGTEENEWDKLLRVRWEKYQNEEEAALGRGKRQRKAVSYREAYAPHHGETLNESGPEEEPEPEPEPEREYTPAGRALKAKYALIGDVSEVAHDSGLGVVDVQGRLSGGRKDMELGQDNHLGWVSAQDGAGLVTHNGPINSLGLIFQQVGPNVLEKSQAQVFGKSDVRVEPTFDLGPTHNNLSEDGVLGRAPMLVSGSGHAYIRASELSYEHSDGCCHLRKGLARIDHGDVATSKAGAKLRARQKERLARRNLKELSAPTAGVSGPGSLPQLPSSSSKDGDQVAKLVQPVEEKGPTIDLDDNKCGQTLEGLKSKTESSLRLGKTSKHRPSGHSEIPVKSLAHLSPDIFLPSDHLAGPSCTNSVPSSNLLPVLGLCAPNANQMESSQRNISRSYSRQGKQVVRPEFPFRIAPCSGTSNEMDVKSHKTTSDKFELPDASAEAFPQRLKNGNRDSYLPFNLYPPGIPQGRVPDHLENPGSTFSDFQEKMALPKLPFDEKLLPRFPFSSRNMSHSHTDLMPSLSLGTRVGDSNESIQDLPTMPLFPNLKFPQDATKHSQQEREVGPMLGLGPTPHTYLPFPENHQKVLENIMMRTGSGSSSLLKKKSKLDFWSEDELDFLWIGVRRHGRGNWDAMLRDPRLKFSKFKAVDDLSARWDEEQLKIMDGPAFPMPKPIKPTKSTKPSLFPSLSDEMMARALHGNRFGGPMKFQSHLTDMKLGFGDLASGSTHFEPSDRLSLRNENFAPIPIWNPDKFQSFPGGSSAGPSDRPGTSSNVQIEQPFLLNSFGTSSFSSLGLNCSSGFDLQQKEDVHGASKFGKLPSHLDRSLIFLHDSRTNMGGDEFTSSALLPDFNKEPNVSDLKGKGVVTGSSSSNNKLPHWLREAVGAPARPPDPDLPPTVSAIAQSVRLLYGEENPTIPPFVVPGPLPSQPRDPRRSLKKKKKKKKKQRSHMHNDLSSSILMAPPFLPVPQSAAGPSGLPWIEKPNLNVSPLNLNMMNASSSSVFPNLPKKTGAGLSPSPDVLQLVASCVAPAPTSSSFLESKVPPPKSPKSGMTSSLVGPWVPLESESGDSSKTQSDPARPERPDIEEISSEGTVSDHHASDHEQ</sequence>
<keyword evidence="6 12" id="KW-0863">Zinc-finger</keyword>
<feature type="compositionally biased region" description="Polar residues" evidence="13">
    <location>
        <begin position="1"/>
        <end position="16"/>
    </location>
</feature>
<protein>
    <recommendedName>
        <fullName evidence="20">Protein CHROMATIN REMODELING 4</fullName>
    </recommendedName>
</protein>
<accession>A0A4S4EW18</accession>
<dbReference type="SUPFAM" id="SSF57903">
    <property type="entry name" value="FYVE/PHD zinc finger"/>
    <property type="match status" value="1"/>
</dbReference>
<dbReference type="PROSITE" id="PS51192">
    <property type="entry name" value="HELICASE_ATP_BIND_1"/>
    <property type="match status" value="1"/>
</dbReference>
<feature type="compositionally biased region" description="Polar residues" evidence="13">
    <location>
        <begin position="623"/>
        <end position="633"/>
    </location>
</feature>
<feature type="region of interest" description="Disordered" evidence="13">
    <location>
        <begin position="1349"/>
        <end position="1375"/>
    </location>
</feature>
<feature type="region of interest" description="Disordered" evidence="13">
    <location>
        <begin position="1516"/>
        <end position="1543"/>
    </location>
</feature>
<dbReference type="GO" id="GO:0140658">
    <property type="term" value="F:ATP-dependent chromatin remodeler activity"/>
    <property type="evidence" value="ECO:0007669"/>
    <property type="project" value="TreeGrafter"/>
</dbReference>
<feature type="compositionally biased region" description="Basic and acidic residues" evidence="13">
    <location>
        <begin position="603"/>
        <end position="622"/>
    </location>
</feature>
<feature type="compositionally biased region" description="Acidic residues" evidence="13">
    <location>
        <begin position="1527"/>
        <end position="1536"/>
    </location>
</feature>
<dbReference type="PANTHER" id="PTHR45623:SF28">
    <property type="entry name" value="PROTEIN CHROMATIN REMODELING 4"/>
    <property type="match status" value="1"/>
</dbReference>
<name>A0A4S4EW18_CAMSN</name>
<comment type="caution">
    <text evidence="18">The sequence shown here is derived from an EMBL/GenBank/DDBJ whole genome shotgun (WGS) entry which is preliminary data.</text>
</comment>
<feature type="domain" description="Chromo" evidence="14">
    <location>
        <begin position="672"/>
        <end position="752"/>
    </location>
</feature>
<feature type="domain" description="PHD-type" evidence="15">
    <location>
        <begin position="75"/>
        <end position="122"/>
    </location>
</feature>
<evidence type="ECO:0000256" key="7">
    <source>
        <dbReference type="ARBA" id="ARBA00022801"/>
    </source>
</evidence>
<dbReference type="SMART" id="SM00487">
    <property type="entry name" value="DEXDc"/>
    <property type="match status" value="1"/>
</dbReference>
<dbReference type="Gene3D" id="3.40.50.300">
    <property type="entry name" value="P-loop containing nucleotide triphosphate hydrolases"/>
    <property type="match status" value="1"/>
</dbReference>
<evidence type="ECO:0000256" key="4">
    <source>
        <dbReference type="ARBA" id="ARBA00022737"/>
    </source>
</evidence>
<keyword evidence="9" id="KW-0067">ATP-binding</keyword>
<dbReference type="InterPro" id="IPR019786">
    <property type="entry name" value="Zinc_finger_PHD-type_CS"/>
</dbReference>
<dbReference type="Pfam" id="PF00271">
    <property type="entry name" value="Helicase_C"/>
    <property type="match status" value="1"/>
</dbReference>
<keyword evidence="5" id="KW-0547">Nucleotide-binding</keyword>
<dbReference type="CDD" id="cd18793">
    <property type="entry name" value="SF2_C_SNF"/>
    <property type="match status" value="1"/>
</dbReference>
<dbReference type="SMART" id="SM00490">
    <property type="entry name" value="HELICc"/>
    <property type="match status" value="1"/>
</dbReference>
<dbReference type="CDD" id="cd18659">
    <property type="entry name" value="CD2_tandem"/>
    <property type="match status" value="1"/>
</dbReference>
<feature type="domain" description="Helicase C-terminal" evidence="17">
    <location>
        <begin position="1179"/>
        <end position="1338"/>
    </location>
</feature>
<dbReference type="InterPro" id="IPR023780">
    <property type="entry name" value="Chromo_domain"/>
</dbReference>
<evidence type="ECO:0008006" key="20">
    <source>
        <dbReference type="Google" id="ProtNLM"/>
    </source>
</evidence>
<dbReference type="InterPro" id="IPR016197">
    <property type="entry name" value="Chromo-like_dom_sf"/>
</dbReference>
<feature type="compositionally biased region" description="Low complexity" evidence="13">
    <location>
        <begin position="1737"/>
        <end position="1748"/>
    </location>
</feature>
<feature type="region of interest" description="Disordered" evidence="13">
    <location>
        <begin position="1"/>
        <end position="70"/>
    </location>
</feature>
<dbReference type="InterPro" id="IPR014001">
    <property type="entry name" value="Helicase_ATP-bd"/>
</dbReference>
<evidence type="ECO:0000313" key="18">
    <source>
        <dbReference type="EMBL" id="THG20734.1"/>
    </source>
</evidence>
<feature type="compositionally biased region" description="Low complexity" evidence="13">
    <location>
        <begin position="39"/>
        <end position="51"/>
    </location>
</feature>
<dbReference type="InterPro" id="IPR027417">
    <property type="entry name" value="P-loop_NTPase"/>
</dbReference>
<dbReference type="InterPro" id="IPR049730">
    <property type="entry name" value="SNF2/RAD54-like_C"/>
</dbReference>
<feature type="compositionally biased region" description="Basic and acidic residues" evidence="13">
    <location>
        <begin position="332"/>
        <end position="347"/>
    </location>
</feature>
<feature type="region of interest" description="Disordered" evidence="13">
    <location>
        <begin position="603"/>
        <end position="647"/>
    </location>
</feature>
<keyword evidence="4" id="KW-0677">Repeat</keyword>
<feature type="region of interest" description="Disordered" evidence="13">
    <location>
        <begin position="198"/>
        <end position="467"/>
    </location>
</feature>
<dbReference type="STRING" id="542762.A0A4S4EW18"/>
<dbReference type="Pfam" id="PF06465">
    <property type="entry name" value="DUF1087"/>
    <property type="match status" value="1"/>
</dbReference>
<keyword evidence="7" id="KW-0378">Hydrolase</keyword>
<dbReference type="SUPFAM" id="SSF52540">
    <property type="entry name" value="P-loop containing nucleoside triphosphate hydrolases"/>
    <property type="match status" value="2"/>
</dbReference>
<dbReference type="Gene3D" id="3.30.40.10">
    <property type="entry name" value="Zinc/RING finger domain, C3HC4 (zinc finger)"/>
    <property type="match status" value="1"/>
</dbReference>
<feature type="region of interest" description="Disordered" evidence="13">
    <location>
        <begin position="2384"/>
        <end position="2424"/>
    </location>
</feature>
<keyword evidence="11" id="KW-0539">Nucleus</keyword>
<feature type="region of interest" description="Disordered" evidence="13">
    <location>
        <begin position="2500"/>
        <end position="2572"/>
    </location>
</feature>
<dbReference type="Gene3D" id="3.40.50.10810">
    <property type="entry name" value="Tandem AAA-ATPase domain"/>
    <property type="match status" value="1"/>
</dbReference>
<dbReference type="SMART" id="SM01147">
    <property type="entry name" value="DUF1087"/>
    <property type="match status" value="1"/>
</dbReference>
<dbReference type="GO" id="GO:0042393">
    <property type="term" value="F:histone binding"/>
    <property type="evidence" value="ECO:0007669"/>
    <property type="project" value="TreeGrafter"/>
</dbReference>
<dbReference type="GO" id="GO:0005524">
    <property type="term" value="F:ATP binding"/>
    <property type="evidence" value="ECO:0007669"/>
    <property type="project" value="UniProtKB-KW"/>
</dbReference>
<feature type="compositionally biased region" description="Pro residues" evidence="13">
    <location>
        <begin position="2384"/>
        <end position="2397"/>
    </location>
</feature>
<dbReference type="InterPro" id="IPR019787">
    <property type="entry name" value="Znf_PHD-finger"/>
</dbReference>
<feature type="compositionally biased region" description="Basic and acidic residues" evidence="13">
    <location>
        <begin position="1356"/>
        <end position="1373"/>
    </location>
</feature>
<feature type="compositionally biased region" description="Low complexity" evidence="13">
    <location>
        <begin position="353"/>
        <end position="364"/>
    </location>
</feature>
<evidence type="ECO:0000256" key="2">
    <source>
        <dbReference type="ARBA" id="ARBA00007025"/>
    </source>
</evidence>
<feature type="compositionally biased region" description="Basic and acidic residues" evidence="13">
    <location>
        <begin position="252"/>
        <end position="262"/>
    </location>
</feature>
<feature type="region of interest" description="Disordered" evidence="13">
    <location>
        <begin position="2221"/>
        <end position="2241"/>
    </location>
</feature>
<feature type="compositionally biased region" description="Basic and acidic residues" evidence="13">
    <location>
        <begin position="2562"/>
        <end position="2572"/>
    </location>
</feature>
<dbReference type="SMART" id="SM00249">
    <property type="entry name" value="PHD"/>
    <property type="match status" value="1"/>
</dbReference>
<dbReference type="GO" id="GO:0005634">
    <property type="term" value="C:nucleus"/>
    <property type="evidence" value="ECO:0007669"/>
    <property type="project" value="UniProtKB-SubCell"/>
</dbReference>
<gene>
    <name evidence="18" type="ORF">TEA_002493</name>
</gene>
<evidence type="ECO:0000259" key="14">
    <source>
        <dbReference type="PROSITE" id="PS50013"/>
    </source>
</evidence>
<evidence type="ECO:0000256" key="13">
    <source>
        <dbReference type="SAM" id="MobiDB-lite"/>
    </source>
</evidence>
<dbReference type="InterPro" id="IPR009463">
    <property type="entry name" value="DUF1087"/>
</dbReference>
<keyword evidence="19" id="KW-1185">Reference proteome</keyword>
<dbReference type="PANTHER" id="PTHR45623">
    <property type="entry name" value="CHROMODOMAIN-HELICASE-DNA-BINDING PROTEIN 3-RELATED-RELATED"/>
    <property type="match status" value="1"/>
</dbReference>
<dbReference type="CDD" id="cd15532">
    <property type="entry name" value="PHD2_CHD_II"/>
    <property type="match status" value="1"/>
</dbReference>
<dbReference type="Pfam" id="PF00385">
    <property type="entry name" value="Chromo"/>
    <property type="match status" value="1"/>
</dbReference>
<evidence type="ECO:0000259" key="17">
    <source>
        <dbReference type="PROSITE" id="PS51194"/>
    </source>
</evidence>
<dbReference type="InterPro" id="IPR000953">
    <property type="entry name" value="Chromo/chromo_shadow_dom"/>
</dbReference>
<dbReference type="InterPro" id="IPR001965">
    <property type="entry name" value="Znf_PHD"/>
</dbReference>
<evidence type="ECO:0000256" key="1">
    <source>
        <dbReference type="ARBA" id="ARBA00004123"/>
    </source>
</evidence>
<evidence type="ECO:0000256" key="3">
    <source>
        <dbReference type="ARBA" id="ARBA00022723"/>
    </source>
</evidence>
<evidence type="ECO:0000256" key="10">
    <source>
        <dbReference type="ARBA" id="ARBA00023054"/>
    </source>
</evidence>
<evidence type="ECO:0000259" key="16">
    <source>
        <dbReference type="PROSITE" id="PS51192"/>
    </source>
</evidence>
<comment type="subcellular location">
    <subcellularLocation>
        <location evidence="1">Nucleus</location>
    </subcellularLocation>
</comment>
<evidence type="ECO:0000256" key="11">
    <source>
        <dbReference type="ARBA" id="ARBA00023242"/>
    </source>
</evidence>
<evidence type="ECO:0000256" key="12">
    <source>
        <dbReference type="PROSITE-ProRule" id="PRU00146"/>
    </source>
</evidence>
<dbReference type="InterPro" id="IPR001650">
    <property type="entry name" value="Helicase_C-like"/>
</dbReference>
<dbReference type="Pfam" id="PF00176">
    <property type="entry name" value="SNF2-rel_dom"/>
    <property type="match status" value="1"/>
</dbReference>
<dbReference type="PROSITE" id="PS51194">
    <property type="entry name" value="HELICASE_CTER"/>
    <property type="match status" value="1"/>
</dbReference>
<evidence type="ECO:0000256" key="6">
    <source>
        <dbReference type="ARBA" id="ARBA00022771"/>
    </source>
</evidence>
<feature type="region of interest" description="Disordered" evidence="13">
    <location>
        <begin position="1721"/>
        <end position="1754"/>
    </location>
</feature>
<organism evidence="18 19">
    <name type="scientific">Camellia sinensis var. sinensis</name>
    <name type="common">China tea</name>
    <dbReference type="NCBI Taxonomy" id="542762"/>
    <lineage>
        <taxon>Eukaryota</taxon>
        <taxon>Viridiplantae</taxon>
        <taxon>Streptophyta</taxon>
        <taxon>Embryophyta</taxon>
        <taxon>Tracheophyta</taxon>
        <taxon>Spermatophyta</taxon>
        <taxon>Magnoliopsida</taxon>
        <taxon>eudicotyledons</taxon>
        <taxon>Gunneridae</taxon>
        <taxon>Pentapetalae</taxon>
        <taxon>asterids</taxon>
        <taxon>Ericales</taxon>
        <taxon>Theaceae</taxon>
        <taxon>Camellia</taxon>
    </lineage>
</organism>
<dbReference type="Pfam" id="PF00628">
    <property type="entry name" value="PHD"/>
    <property type="match status" value="1"/>
</dbReference>
<feature type="compositionally biased region" description="Basic residues" evidence="13">
    <location>
        <begin position="2403"/>
        <end position="2417"/>
    </location>
</feature>
<comment type="similarity">
    <text evidence="2">Belongs to the SNF2/RAD54 helicase family.</text>
</comment>
<evidence type="ECO:0000256" key="9">
    <source>
        <dbReference type="ARBA" id="ARBA00022840"/>
    </source>
</evidence>
<feature type="domain" description="Helicase ATP-binding" evidence="16">
    <location>
        <begin position="872"/>
        <end position="1049"/>
    </location>
</feature>
<evidence type="ECO:0000313" key="19">
    <source>
        <dbReference type="Proteomes" id="UP000306102"/>
    </source>
</evidence>
<dbReference type="SUPFAM" id="SSF54160">
    <property type="entry name" value="Chromo domain-like"/>
    <property type="match status" value="2"/>
</dbReference>
<dbReference type="CDD" id="cd18660">
    <property type="entry name" value="CD1_tandem"/>
    <property type="match status" value="1"/>
</dbReference>
<dbReference type="PROSITE" id="PS01359">
    <property type="entry name" value="ZF_PHD_1"/>
    <property type="match status" value="1"/>
</dbReference>
<dbReference type="Proteomes" id="UP000306102">
    <property type="component" value="Unassembled WGS sequence"/>
</dbReference>
<dbReference type="SMART" id="SM00298">
    <property type="entry name" value="CHROMO"/>
    <property type="match status" value="2"/>
</dbReference>
<dbReference type="GO" id="GO:0003682">
    <property type="term" value="F:chromatin binding"/>
    <property type="evidence" value="ECO:0007669"/>
    <property type="project" value="TreeGrafter"/>
</dbReference>
<dbReference type="InterPro" id="IPR013083">
    <property type="entry name" value="Znf_RING/FYVE/PHD"/>
</dbReference>
<dbReference type="Gene3D" id="2.40.50.40">
    <property type="match status" value="2"/>
</dbReference>
<feature type="compositionally biased region" description="Basic and acidic residues" evidence="13">
    <location>
        <begin position="366"/>
        <end position="377"/>
    </location>
</feature>
<reference evidence="18 19" key="1">
    <citation type="journal article" date="2018" name="Proc. Natl. Acad. Sci. U.S.A.">
        <title>Draft genome sequence of Camellia sinensis var. sinensis provides insights into the evolution of the tea genome and tea quality.</title>
        <authorList>
            <person name="Wei C."/>
            <person name="Yang H."/>
            <person name="Wang S."/>
            <person name="Zhao J."/>
            <person name="Liu C."/>
            <person name="Gao L."/>
            <person name="Xia E."/>
            <person name="Lu Y."/>
            <person name="Tai Y."/>
            <person name="She G."/>
            <person name="Sun J."/>
            <person name="Cao H."/>
            <person name="Tong W."/>
            <person name="Gao Q."/>
            <person name="Li Y."/>
            <person name="Deng W."/>
            <person name="Jiang X."/>
            <person name="Wang W."/>
            <person name="Chen Q."/>
            <person name="Zhang S."/>
            <person name="Li H."/>
            <person name="Wu J."/>
            <person name="Wang P."/>
            <person name="Li P."/>
            <person name="Shi C."/>
            <person name="Zheng F."/>
            <person name="Jian J."/>
            <person name="Huang B."/>
            <person name="Shan D."/>
            <person name="Shi M."/>
            <person name="Fang C."/>
            <person name="Yue Y."/>
            <person name="Li F."/>
            <person name="Li D."/>
            <person name="Wei S."/>
            <person name="Han B."/>
            <person name="Jiang C."/>
            <person name="Yin Y."/>
            <person name="Xia T."/>
            <person name="Zhang Z."/>
            <person name="Bennetzen J.L."/>
            <person name="Zhao S."/>
            <person name="Wan X."/>
        </authorList>
    </citation>
    <scope>NUCLEOTIDE SEQUENCE [LARGE SCALE GENOMIC DNA]</scope>
    <source>
        <strain evidence="19">cv. Shuchazao</strain>
        <tissue evidence="18">Leaf</tissue>
    </source>
</reference>
<dbReference type="GO" id="GO:0003677">
    <property type="term" value="F:DNA binding"/>
    <property type="evidence" value="ECO:0007669"/>
    <property type="project" value="TreeGrafter"/>
</dbReference>
<dbReference type="PROSITE" id="PS50016">
    <property type="entry name" value="ZF_PHD_2"/>
    <property type="match status" value="1"/>
</dbReference>
<dbReference type="GO" id="GO:0000785">
    <property type="term" value="C:chromatin"/>
    <property type="evidence" value="ECO:0007669"/>
    <property type="project" value="TreeGrafter"/>
</dbReference>
<dbReference type="InterPro" id="IPR038718">
    <property type="entry name" value="SNF2-like_sf"/>
</dbReference>
<proteinExistence type="inferred from homology"/>
<evidence type="ECO:0000256" key="5">
    <source>
        <dbReference type="ARBA" id="ARBA00022741"/>
    </source>
</evidence>
<feature type="compositionally biased region" description="Basic and acidic residues" evidence="13">
    <location>
        <begin position="410"/>
        <end position="429"/>
    </location>
</feature>
<evidence type="ECO:0000259" key="15">
    <source>
        <dbReference type="PROSITE" id="PS50016"/>
    </source>
</evidence>
<dbReference type="FunFam" id="3.40.50.300:FF:000607">
    <property type="entry name" value="chromodomain-helicase-DNA-binding protein 1-like isoform X1"/>
    <property type="match status" value="1"/>
</dbReference>
<feature type="domain" description="Chromo" evidence="14">
    <location>
        <begin position="766"/>
        <end position="799"/>
    </location>
</feature>
<dbReference type="GO" id="GO:0016887">
    <property type="term" value="F:ATP hydrolysis activity"/>
    <property type="evidence" value="ECO:0007669"/>
    <property type="project" value="TreeGrafter"/>
</dbReference>
<dbReference type="InterPro" id="IPR011011">
    <property type="entry name" value="Znf_FYVE_PHD"/>
</dbReference>
<dbReference type="Gene3D" id="1.10.10.60">
    <property type="entry name" value="Homeodomain-like"/>
    <property type="match status" value="1"/>
</dbReference>
<feature type="region of interest" description="Disordered" evidence="13">
    <location>
        <begin position="1780"/>
        <end position="1805"/>
    </location>
</feature>
<dbReference type="EMBL" id="SDRB02001745">
    <property type="protein sequence ID" value="THG20734.1"/>
    <property type="molecule type" value="Genomic_DNA"/>
</dbReference>
<keyword evidence="3" id="KW-0479">Metal-binding</keyword>
<keyword evidence="8" id="KW-0862">Zinc</keyword>
<dbReference type="GO" id="GO:0008270">
    <property type="term" value="F:zinc ion binding"/>
    <property type="evidence" value="ECO:0007669"/>
    <property type="project" value="UniProtKB-KW"/>
</dbReference>
<dbReference type="PROSITE" id="PS50013">
    <property type="entry name" value="CHROMO_2"/>
    <property type="match status" value="2"/>
</dbReference>
<keyword evidence="10" id="KW-0175">Coiled coil</keyword>